<dbReference type="EMBL" id="WLYK01000001">
    <property type="protein sequence ID" value="MTD12436.1"/>
    <property type="molecule type" value="Genomic_DNA"/>
</dbReference>
<evidence type="ECO:0000313" key="8">
    <source>
        <dbReference type="EMBL" id="MTD12436.1"/>
    </source>
</evidence>
<organism evidence="8 9">
    <name type="scientific">Nakamurella alba</name>
    <dbReference type="NCBI Taxonomy" id="2665158"/>
    <lineage>
        <taxon>Bacteria</taxon>
        <taxon>Bacillati</taxon>
        <taxon>Actinomycetota</taxon>
        <taxon>Actinomycetes</taxon>
        <taxon>Nakamurellales</taxon>
        <taxon>Nakamurellaceae</taxon>
        <taxon>Nakamurella</taxon>
    </lineage>
</organism>
<feature type="domain" description="ABC transporter" evidence="6">
    <location>
        <begin position="326"/>
        <end position="555"/>
    </location>
</feature>
<evidence type="ECO:0000256" key="2">
    <source>
        <dbReference type="ARBA" id="ARBA00022692"/>
    </source>
</evidence>
<keyword evidence="2 5" id="KW-0812">Transmembrane</keyword>
<dbReference type="PROSITE" id="PS50929">
    <property type="entry name" value="ABC_TM1F"/>
    <property type="match status" value="1"/>
</dbReference>
<comment type="caution">
    <text evidence="8">The sequence shown here is derived from an EMBL/GenBank/DDBJ whole genome shotgun (WGS) entry which is preliminary data.</text>
</comment>
<keyword evidence="9" id="KW-1185">Reference proteome</keyword>
<dbReference type="InterPro" id="IPR003439">
    <property type="entry name" value="ABC_transporter-like_ATP-bd"/>
</dbReference>
<dbReference type="PROSITE" id="PS00211">
    <property type="entry name" value="ABC_TRANSPORTER_1"/>
    <property type="match status" value="1"/>
</dbReference>
<dbReference type="Pfam" id="PF00664">
    <property type="entry name" value="ABC_membrane"/>
    <property type="match status" value="1"/>
</dbReference>
<dbReference type="InterPro" id="IPR011527">
    <property type="entry name" value="ABC1_TM_dom"/>
</dbReference>
<dbReference type="InterPro" id="IPR039421">
    <property type="entry name" value="Type_1_exporter"/>
</dbReference>
<proteinExistence type="predicted"/>
<dbReference type="AlphaFoldDB" id="A0A7K1FED1"/>
<evidence type="ECO:0000256" key="1">
    <source>
        <dbReference type="ARBA" id="ARBA00004651"/>
    </source>
</evidence>
<dbReference type="PANTHER" id="PTHR43394:SF1">
    <property type="entry name" value="ATP-BINDING CASSETTE SUB-FAMILY B MEMBER 10, MITOCHONDRIAL"/>
    <property type="match status" value="1"/>
</dbReference>
<dbReference type="PROSITE" id="PS50893">
    <property type="entry name" value="ABC_TRANSPORTER_2"/>
    <property type="match status" value="1"/>
</dbReference>
<evidence type="ECO:0000259" key="6">
    <source>
        <dbReference type="PROSITE" id="PS50893"/>
    </source>
</evidence>
<comment type="subcellular location">
    <subcellularLocation>
        <location evidence="1">Cell membrane</location>
        <topology evidence="1">Multi-pass membrane protein</topology>
    </subcellularLocation>
</comment>
<feature type="transmembrane region" description="Helical" evidence="5">
    <location>
        <begin position="39"/>
        <end position="63"/>
    </location>
</feature>
<protein>
    <submittedName>
        <fullName evidence="8">ATP-binding cassette domain-containing protein</fullName>
    </submittedName>
</protein>
<evidence type="ECO:0000313" key="9">
    <source>
        <dbReference type="Proteomes" id="UP000460221"/>
    </source>
</evidence>
<dbReference type="SUPFAM" id="SSF52540">
    <property type="entry name" value="P-loop containing nucleoside triphosphate hydrolases"/>
    <property type="match status" value="1"/>
</dbReference>
<feature type="transmembrane region" description="Helical" evidence="5">
    <location>
        <begin position="172"/>
        <end position="193"/>
    </location>
</feature>
<keyword evidence="4 5" id="KW-0472">Membrane</keyword>
<feature type="transmembrane region" description="Helical" evidence="5">
    <location>
        <begin position="260"/>
        <end position="284"/>
    </location>
</feature>
<dbReference type="GO" id="GO:0005524">
    <property type="term" value="F:ATP binding"/>
    <property type="evidence" value="ECO:0007669"/>
    <property type="project" value="UniProtKB-KW"/>
</dbReference>
<name>A0A7K1FED1_9ACTN</name>
<dbReference type="GO" id="GO:0005886">
    <property type="term" value="C:plasma membrane"/>
    <property type="evidence" value="ECO:0007669"/>
    <property type="project" value="UniProtKB-SubCell"/>
</dbReference>
<gene>
    <name evidence="8" type="ORF">GIS00_00570</name>
</gene>
<dbReference type="GO" id="GO:0015421">
    <property type="term" value="F:ABC-type oligopeptide transporter activity"/>
    <property type="evidence" value="ECO:0007669"/>
    <property type="project" value="TreeGrafter"/>
</dbReference>
<dbReference type="Proteomes" id="UP000460221">
    <property type="component" value="Unassembled WGS sequence"/>
</dbReference>
<sequence>MVMPAPAEPVDAAPFAIGPGTTAGRFLLRVVLSVKRVTVPAMLLAIVWQVGESAVPVVMGVAIDRALATGDPAQLLLWIGVLVALYVVLTLGARFANRLTAYAVQLLQHRLRSTLSTRVLHPVGGGAPPPDGSLVSVMTSDVARVANAGILAIVPVSRIAAIGFIAVSLFTVHWLLGAVVLVGAPLTVWLMGVSSERLSRDTRAYQGLLATTVGRATDLVTGYRVIKGIRAEAEATRRYREASQEALAGATRNARVLGSFLLGSGVIGGVFVAGVTALAGWLAVSGRIGIGELIATVGLTQAVLPQIESIATLSVPNLAGARASSARLLDVLGHHPGVGRVPGDAPLPAPLPVLEVALPQDVVLRVGAGEMVGVRADDLTAAGIVEALLDPWAGSPFHARLDGIAARELGPGTYRSRITVAPHRATLFTGTIRDNLTTGAHRSARPEQAVWAAACEDFATDLDSHVGEDGGRLSGGQRQRVALARALAAAPPVLVLHDPTSAVDPVTEHAIAMRLHEVRAGLSTLVVTSSPALLAGCDRVVDLLADVPARSGAPS</sequence>
<evidence type="ECO:0000256" key="3">
    <source>
        <dbReference type="ARBA" id="ARBA00022989"/>
    </source>
</evidence>
<dbReference type="PANTHER" id="PTHR43394">
    <property type="entry name" value="ATP-DEPENDENT PERMEASE MDL1, MITOCHONDRIAL"/>
    <property type="match status" value="1"/>
</dbReference>
<accession>A0A7K1FED1</accession>
<dbReference type="SUPFAM" id="SSF90123">
    <property type="entry name" value="ABC transporter transmembrane region"/>
    <property type="match status" value="1"/>
</dbReference>
<dbReference type="Pfam" id="PF00005">
    <property type="entry name" value="ABC_tran"/>
    <property type="match status" value="1"/>
</dbReference>
<dbReference type="GO" id="GO:0016887">
    <property type="term" value="F:ATP hydrolysis activity"/>
    <property type="evidence" value="ECO:0007669"/>
    <property type="project" value="InterPro"/>
</dbReference>
<dbReference type="Gene3D" id="3.40.50.300">
    <property type="entry name" value="P-loop containing nucleotide triphosphate hydrolases"/>
    <property type="match status" value="1"/>
</dbReference>
<dbReference type="InterPro" id="IPR017871">
    <property type="entry name" value="ABC_transporter-like_CS"/>
</dbReference>
<dbReference type="InterPro" id="IPR036640">
    <property type="entry name" value="ABC1_TM_sf"/>
</dbReference>
<dbReference type="Gene3D" id="1.20.1560.10">
    <property type="entry name" value="ABC transporter type 1, transmembrane domain"/>
    <property type="match status" value="1"/>
</dbReference>
<dbReference type="CDD" id="cd07346">
    <property type="entry name" value="ABC_6TM_exporters"/>
    <property type="match status" value="1"/>
</dbReference>
<evidence type="ECO:0000256" key="5">
    <source>
        <dbReference type="SAM" id="Phobius"/>
    </source>
</evidence>
<keyword evidence="8" id="KW-0067">ATP-binding</keyword>
<feature type="transmembrane region" description="Helical" evidence="5">
    <location>
        <begin position="12"/>
        <end position="32"/>
    </location>
</feature>
<feature type="transmembrane region" description="Helical" evidence="5">
    <location>
        <begin position="75"/>
        <end position="96"/>
    </location>
</feature>
<evidence type="ECO:0000259" key="7">
    <source>
        <dbReference type="PROSITE" id="PS50929"/>
    </source>
</evidence>
<dbReference type="InterPro" id="IPR027417">
    <property type="entry name" value="P-loop_NTPase"/>
</dbReference>
<feature type="domain" description="ABC transmembrane type-1" evidence="7">
    <location>
        <begin position="41"/>
        <end position="313"/>
    </location>
</feature>
<keyword evidence="8" id="KW-0547">Nucleotide-binding</keyword>
<reference evidence="8 9" key="1">
    <citation type="submission" date="2019-11" db="EMBL/GenBank/DDBJ databases">
        <authorList>
            <person name="Jiang L.-Q."/>
        </authorList>
    </citation>
    <scope>NUCLEOTIDE SEQUENCE [LARGE SCALE GENOMIC DNA]</scope>
    <source>
        <strain evidence="8 9">YIM 132087</strain>
    </source>
</reference>
<evidence type="ECO:0000256" key="4">
    <source>
        <dbReference type="ARBA" id="ARBA00023136"/>
    </source>
</evidence>
<keyword evidence="3 5" id="KW-1133">Transmembrane helix</keyword>
<feature type="transmembrane region" description="Helical" evidence="5">
    <location>
        <begin position="145"/>
        <end position="166"/>
    </location>
</feature>